<gene>
    <name evidence="3" type="ORF">LshimejAT787_1102930</name>
</gene>
<feature type="transmembrane region" description="Helical" evidence="2">
    <location>
        <begin position="320"/>
        <end position="342"/>
    </location>
</feature>
<proteinExistence type="predicted"/>
<evidence type="ECO:0000256" key="1">
    <source>
        <dbReference type="SAM" id="MobiDB-lite"/>
    </source>
</evidence>
<feature type="region of interest" description="Disordered" evidence="1">
    <location>
        <begin position="433"/>
        <end position="460"/>
    </location>
</feature>
<reference evidence="3" key="1">
    <citation type="submission" date="2022-07" db="EMBL/GenBank/DDBJ databases">
        <title>The genome of Lyophyllum shimeji provides insight into the initial evolution of ectomycorrhizal fungal genome.</title>
        <authorList>
            <person name="Kobayashi Y."/>
            <person name="Shibata T."/>
            <person name="Hirakawa H."/>
            <person name="Shigenobu S."/>
            <person name="Nishiyama T."/>
            <person name="Yamada A."/>
            <person name="Hasebe M."/>
            <person name="Kawaguchi M."/>
        </authorList>
    </citation>
    <scope>NUCLEOTIDE SEQUENCE</scope>
    <source>
        <strain evidence="3">AT787</strain>
    </source>
</reference>
<dbReference type="AlphaFoldDB" id="A0A9P3UR44"/>
<keyword evidence="4" id="KW-1185">Reference proteome</keyword>
<dbReference type="Proteomes" id="UP001063166">
    <property type="component" value="Unassembled WGS sequence"/>
</dbReference>
<keyword evidence="2" id="KW-1133">Transmembrane helix</keyword>
<evidence type="ECO:0008006" key="5">
    <source>
        <dbReference type="Google" id="ProtNLM"/>
    </source>
</evidence>
<accession>A0A9P3UR44</accession>
<dbReference type="EMBL" id="BRPK01000011">
    <property type="protein sequence ID" value="GLB42278.1"/>
    <property type="molecule type" value="Genomic_DNA"/>
</dbReference>
<keyword evidence="2" id="KW-0812">Transmembrane</keyword>
<keyword evidence="2" id="KW-0472">Membrane</keyword>
<sequence>MHVHIDRRSPLCAQVNSIKSLQKNVQTMPSHSYRHPRAAATAPGTLLPPRTTLNGLYLHNTLLRCEDELRLALSGDARDFPKVAQRMYTDNSTSATTQEDLKLCPRSRTPRTDTPATFSNMPDWKSPAELQLDAAAFTKLQHALLGIYAYEWFISLGFDWDFISGKKRFRWPMIFYFAGRYLLLFAMIGIAIALDTTTKINCQALYTFNQIAGNAAVGLASINLSIRTMAVWSQNKIIVGGLIVVILGHWALILQGVLLKATWVDPVGCVITSTNNTVLAATFIYSMVFDLIVLVLNAYKLLSINSKSSGFSSSRIARLIFGDGLIFFIIAFLANLLATVFMVLSLNAIMSVIFNVPAAVASTIVASRVVRRLTNFTNRGPEVYGASSSHSGQNVAFRGGQPSIGRNMSTIGTFKNLPKSGVHVQMETFTHGEEQDIESKAGVREGSDTDIALESKRRPL</sequence>
<feature type="transmembrane region" description="Helical" evidence="2">
    <location>
        <begin position="238"/>
        <end position="258"/>
    </location>
</feature>
<dbReference type="OrthoDB" id="3197626at2759"/>
<name>A0A9P3UR44_LYOSH</name>
<protein>
    <recommendedName>
        <fullName evidence="5">Transmembrane protein</fullName>
    </recommendedName>
</protein>
<feature type="transmembrane region" description="Helical" evidence="2">
    <location>
        <begin position="348"/>
        <end position="370"/>
    </location>
</feature>
<comment type="caution">
    <text evidence="3">The sequence shown here is derived from an EMBL/GenBank/DDBJ whole genome shotgun (WGS) entry which is preliminary data.</text>
</comment>
<organism evidence="3 4">
    <name type="scientific">Lyophyllum shimeji</name>
    <name type="common">Hon-shimeji</name>
    <name type="synonym">Tricholoma shimeji</name>
    <dbReference type="NCBI Taxonomy" id="47721"/>
    <lineage>
        <taxon>Eukaryota</taxon>
        <taxon>Fungi</taxon>
        <taxon>Dikarya</taxon>
        <taxon>Basidiomycota</taxon>
        <taxon>Agaricomycotina</taxon>
        <taxon>Agaricomycetes</taxon>
        <taxon>Agaricomycetidae</taxon>
        <taxon>Agaricales</taxon>
        <taxon>Tricholomatineae</taxon>
        <taxon>Lyophyllaceae</taxon>
        <taxon>Lyophyllum</taxon>
    </lineage>
</organism>
<feature type="transmembrane region" description="Helical" evidence="2">
    <location>
        <begin position="278"/>
        <end position="299"/>
    </location>
</feature>
<feature type="transmembrane region" description="Helical" evidence="2">
    <location>
        <begin position="174"/>
        <end position="194"/>
    </location>
</feature>
<evidence type="ECO:0000313" key="3">
    <source>
        <dbReference type="EMBL" id="GLB42278.1"/>
    </source>
</evidence>
<evidence type="ECO:0000256" key="2">
    <source>
        <dbReference type="SAM" id="Phobius"/>
    </source>
</evidence>
<evidence type="ECO:0000313" key="4">
    <source>
        <dbReference type="Proteomes" id="UP001063166"/>
    </source>
</evidence>
<feature type="transmembrane region" description="Helical" evidence="2">
    <location>
        <begin position="206"/>
        <end position="226"/>
    </location>
</feature>